<dbReference type="AlphaFoldDB" id="A0A0P9JPI5"/>
<name>A0A0P9JPI5_PSESX</name>
<accession>A0A0P9JPI5</accession>
<proteinExistence type="predicted"/>
<keyword evidence="1" id="KW-1133">Transmembrane helix</keyword>
<evidence type="ECO:0000313" key="3">
    <source>
        <dbReference type="Proteomes" id="UP000050297"/>
    </source>
</evidence>
<feature type="transmembrane region" description="Helical" evidence="1">
    <location>
        <begin position="16"/>
        <end position="33"/>
    </location>
</feature>
<dbReference type="RefSeq" id="WP_003401145.1">
    <property type="nucleotide sequence ID" value="NZ_LGAR01000178.1"/>
</dbReference>
<dbReference type="Proteomes" id="UP000050297">
    <property type="component" value="Unassembled WGS sequence"/>
</dbReference>
<protein>
    <submittedName>
        <fullName evidence="2">Uncharacterized protein</fullName>
    </submittedName>
</protein>
<gene>
    <name evidence="2" type="ORF">ALO91_02093</name>
</gene>
<evidence type="ECO:0000256" key="1">
    <source>
        <dbReference type="SAM" id="Phobius"/>
    </source>
</evidence>
<organism evidence="2 3">
    <name type="scientific">Pseudomonas syringae pv. aceris</name>
    <dbReference type="NCBI Taxonomy" id="199198"/>
    <lineage>
        <taxon>Bacteria</taxon>
        <taxon>Pseudomonadati</taxon>
        <taxon>Pseudomonadota</taxon>
        <taxon>Gammaproteobacteria</taxon>
        <taxon>Pseudomonadales</taxon>
        <taxon>Pseudomonadaceae</taxon>
        <taxon>Pseudomonas</taxon>
        <taxon>Pseudomonas syringae</taxon>
    </lineage>
</organism>
<sequence>MSTKNDQVFQLSLTELAFMIIFILMLLLGMMVVRTVKENNELKAAAAIEQGAQSKTEVLNQVTSALKAKLKAIGQKKPDEVISKMVLAAEAQAETGRLKVLLEEKDKEVTALTEIEKALAEVPKNKKNDEAKTIVVQALLTMAELQKALQSKQDENGEKLTGSQVIDKVREMRQTRAQLAKALKVSEGELTDATIDKLVNDAAAYGELAKSDANPLALKKANSDLQGQVSYLQHKLDARGGMDFPPCWADPVTGKIQMLFYVELSENSVRVTPDWPATRQQDAMALPGMNGVLSMQSYGYDEFLQAVRPIYDLSQSKTCRFYVRMKNEISDAVQSDRKRRLIENSFYKLEMRR</sequence>
<evidence type="ECO:0000313" key="2">
    <source>
        <dbReference type="EMBL" id="KPW17860.1"/>
    </source>
</evidence>
<reference evidence="2 3" key="1">
    <citation type="submission" date="2015-09" db="EMBL/GenBank/DDBJ databases">
        <title>Genome announcement of multiple Pseudomonas syringae strains.</title>
        <authorList>
            <person name="Thakur S."/>
            <person name="Wang P.W."/>
            <person name="Gong Y."/>
            <person name="Weir B.S."/>
            <person name="Guttman D.S."/>
        </authorList>
    </citation>
    <scope>NUCLEOTIDE SEQUENCE [LARGE SCALE GENOMIC DNA]</scope>
    <source>
        <strain evidence="2 3">ICMP2802</strain>
    </source>
</reference>
<keyword evidence="1" id="KW-0812">Transmembrane</keyword>
<dbReference type="EMBL" id="LJPM01000343">
    <property type="protein sequence ID" value="KPW17860.1"/>
    <property type="molecule type" value="Genomic_DNA"/>
</dbReference>
<dbReference type="PATRIC" id="fig|199198.5.peg.2960"/>
<comment type="caution">
    <text evidence="2">The sequence shown here is derived from an EMBL/GenBank/DDBJ whole genome shotgun (WGS) entry which is preliminary data.</text>
</comment>
<keyword evidence="1" id="KW-0472">Membrane</keyword>